<protein>
    <submittedName>
        <fullName evidence="1">Uncharacterized protein</fullName>
    </submittedName>
</protein>
<name>A0A8K0C6A1_IGNLU</name>
<dbReference type="EMBL" id="VTPC01091032">
    <property type="protein sequence ID" value="KAF2880069.1"/>
    <property type="molecule type" value="Genomic_DNA"/>
</dbReference>
<proteinExistence type="predicted"/>
<reference evidence="1" key="1">
    <citation type="submission" date="2019-08" db="EMBL/GenBank/DDBJ databases">
        <title>The genome of the North American firefly Photinus pyralis.</title>
        <authorList>
            <consortium name="Photinus pyralis genome working group"/>
            <person name="Fallon T.R."/>
            <person name="Sander Lower S.E."/>
            <person name="Weng J.-K."/>
        </authorList>
    </citation>
    <scope>NUCLEOTIDE SEQUENCE</scope>
    <source>
        <strain evidence="1">TRF0915ILg1</strain>
        <tissue evidence="1">Whole body</tissue>
    </source>
</reference>
<gene>
    <name evidence="1" type="ORF">ILUMI_26105</name>
</gene>
<sequence length="91" mass="10713">MNLEVDGQQWIWNNELNQLVEGLLKQQAREQEERINLIECEVMNKYIIIHGIKEETQETEPSPVKKVTDVIQSLGIPKKDYEYSKNQKTNI</sequence>
<evidence type="ECO:0000313" key="1">
    <source>
        <dbReference type="EMBL" id="KAF2880069.1"/>
    </source>
</evidence>
<evidence type="ECO:0000313" key="2">
    <source>
        <dbReference type="Proteomes" id="UP000801492"/>
    </source>
</evidence>
<keyword evidence="2" id="KW-1185">Reference proteome</keyword>
<organism evidence="1 2">
    <name type="scientific">Ignelater luminosus</name>
    <name type="common">Cucubano</name>
    <name type="synonym">Pyrophorus luminosus</name>
    <dbReference type="NCBI Taxonomy" id="2038154"/>
    <lineage>
        <taxon>Eukaryota</taxon>
        <taxon>Metazoa</taxon>
        <taxon>Ecdysozoa</taxon>
        <taxon>Arthropoda</taxon>
        <taxon>Hexapoda</taxon>
        <taxon>Insecta</taxon>
        <taxon>Pterygota</taxon>
        <taxon>Neoptera</taxon>
        <taxon>Endopterygota</taxon>
        <taxon>Coleoptera</taxon>
        <taxon>Polyphaga</taxon>
        <taxon>Elateriformia</taxon>
        <taxon>Elateroidea</taxon>
        <taxon>Elateridae</taxon>
        <taxon>Agrypninae</taxon>
        <taxon>Pyrophorini</taxon>
        <taxon>Ignelater</taxon>
    </lineage>
</organism>
<dbReference type="Proteomes" id="UP000801492">
    <property type="component" value="Unassembled WGS sequence"/>
</dbReference>
<accession>A0A8K0C6A1</accession>
<dbReference type="AlphaFoldDB" id="A0A8K0C6A1"/>
<comment type="caution">
    <text evidence="1">The sequence shown here is derived from an EMBL/GenBank/DDBJ whole genome shotgun (WGS) entry which is preliminary data.</text>
</comment>